<keyword evidence="3" id="KW-1185">Reference proteome</keyword>
<evidence type="ECO:0000256" key="1">
    <source>
        <dbReference type="SAM" id="Coils"/>
    </source>
</evidence>
<comment type="caution">
    <text evidence="2">The sequence shown here is derived from an EMBL/GenBank/DDBJ whole genome shotgun (WGS) entry which is preliminary data.</text>
</comment>
<keyword evidence="1" id="KW-0175">Coiled coil</keyword>
<evidence type="ECO:0000313" key="2">
    <source>
        <dbReference type="EMBL" id="TSJ78341.1"/>
    </source>
</evidence>
<dbReference type="OrthoDB" id="199825at2"/>
<dbReference type="Proteomes" id="UP000315648">
    <property type="component" value="Unassembled WGS sequence"/>
</dbReference>
<feature type="coiled-coil region" evidence="1">
    <location>
        <begin position="29"/>
        <end position="162"/>
    </location>
</feature>
<reference evidence="2 3" key="1">
    <citation type="submission" date="2019-07" db="EMBL/GenBank/DDBJ databases">
        <title>Description of 53C-WASEF.</title>
        <authorList>
            <person name="Pitt A."/>
            <person name="Hahn M.W."/>
        </authorList>
    </citation>
    <scope>NUCLEOTIDE SEQUENCE [LARGE SCALE GENOMIC DNA]</scope>
    <source>
        <strain evidence="2 3">53C-WASEF</strain>
    </source>
</reference>
<accession>A0A556QNX7</accession>
<gene>
    <name evidence="2" type="ORF">FPL22_03280</name>
</gene>
<dbReference type="RefSeq" id="WP_144228682.1">
    <property type="nucleotide sequence ID" value="NZ_CBCRVV010000003.1"/>
</dbReference>
<name>A0A556QNX7_9BACT</name>
<dbReference type="EMBL" id="VMBG01000001">
    <property type="protein sequence ID" value="TSJ78341.1"/>
    <property type="molecule type" value="Genomic_DNA"/>
</dbReference>
<evidence type="ECO:0000313" key="3">
    <source>
        <dbReference type="Proteomes" id="UP000315648"/>
    </source>
</evidence>
<organism evidence="2 3">
    <name type="scientific">Rariglobus hedericola</name>
    <dbReference type="NCBI Taxonomy" id="2597822"/>
    <lineage>
        <taxon>Bacteria</taxon>
        <taxon>Pseudomonadati</taxon>
        <taxon>Verrucomicrobiota</taxon>
        <taxon>Opitutia</taxon>
        <taxon>Opitutales</taxon>
        <taxon>Opitutaceae</taxon>
        <taxon>Rariglobus</taxon>
    </lineage>
</organism>
<sequence>MNRLYLIVPVVLLALFGGIYWQHTQVDARRSAEKAAVAAEAEKVEAAKKAEAERLARIDAEKRAAERRVEEEKKATEKLARYEEESRRIATDTARYNAKVAELMNDSVELEKQLADLRARRTALNTENFALAKDVELARIAKRNAELEIQRLTEMVARQAGNTTLAK</sequence>
<protein>
    <submittedName>
        <fullName evidence="2">Uncharacterized protein</fullName>
    </submittedName>
</protein>
<dbReference type="AlphaFoldDB" id="A0A556QNX7"/>
<proteinExistence type="predicted"/>